<keyword evidence="2" id="KW-1185">Reference proteome</keyword>
<dbReference type="EMBL" id="FODT01000020">
    <property type="protein sequence ID" value="SEP37710.1"/>
    <property type="molecule type" value="Genomic_DNA"/>
</dbReference>
<evidence type="ECO:0000313" key="1">
    <source>
        <dbReference type="EMBL" id="SEP37710.1"/>
    </source>
</evidence>
<accession>A0A1H8XCS7</accession>
<organism evidence="1 2">
    <name type="scientific">Rhodopseudomonas pseudopalustris</name>
    <dbReference type="NCBI Taxonomy" id="1513892"/>
    <lineage>
        <taxon>Bacteria</taxon>
        <taxon>Pseudomonadati</taxon>
        <taxon>Pseudomonadota</taxon>
        <taxon>Alphaproteobacteria</taxon>
        <taxon>Hyphomicrobiales</taxon>
        <taxon>Nitrobacteraceae</taxon>
        <taxon>Rhodopseudomonas</taxon>
    </lineage>
</organism>
<dbReference type="OrthoDB" id="9803878at2"/>
<sequence>MDKINRRSVGSEFVHVCIDDASRISFSQIMPEEKATSAIAFLNAAVAHYDSLGVTPSAAS</sequence>
<reference evidence="2" key="1">
    <citation type="submission" date="2016-10" db="EMBL/GenBank/DDBJ databases">
        <authorList>
            <person name="Varghese N."/>
            <person name="Submissions S."/>
        </authorList>
    </citation>
    <scope>NUCLEOTIDE SEQUENCE [LARGE SCALE GENOMIC DNA]</scope>
    <source>
        <strain evidence="2">DSM 123</strain>
    </source>
</reference>
<evidence type="ECO:0008006" key="3">
    <source>
        <dbReference type="Google" id="ProtNLM"/>
    </source>
</evidence>
<proteinExistence type="predicted"/>
<protein>
    <recommendedName>
        <fullName evidence="3">Transposase</fullName>
    </recommendedName>
</protein>
<gene>
    <name evidence="1" type="ORF">SAMN05444123_12030</name>
</gene>
<evidence type="ECO:0000313" key="2">
    <source>
        <dbReference type="Proteomes" id="UP000199615"/>
    </source>
</evidence>
<dbReference type="AlphaFoldDB" id="A0A1H8XCS7"/>
<dbReference type="RefSeq" id="WP_092686367.1">
    <property type="nucleotide sequence ID" value="NZ_FODT01000020.1"/>
</dbReference>
<name>A0A1H8XCS7_9BRAD</name>
<dbReference type="Proteomes" id="UP000199615">
    <property type="component" value="Unassembled WGS sequence"/>
</dbReference>